<proteinExistence type="predicted"/>
<feature type="domain" description="Nucleoside phosphorylase" evidence="1">
    <location>
        <begin position="8"/>
        <end position="286"/>
    </location>
</feature>
<dbReference type="GO" id="GO:0003824">
    <property type="term" value="F:catalytic activity"/>
    <property type="evidence" value="ECO:0007669"/>
    <property type="project" value="InterPro"/>
</dbReference>
<dbReference type="SUPFAM" id="SSF52540">
    <property type="entry name" value="P-loop containing nucleoside triphosphate hydrolases"/>
    <property type="match status" value="1"/>
</dbReference>
<dbReference type="Gene3D" id="3.40.50.1580">
    <property type="entry name" value="Nucleoside phosphorylase domain"/>
    <property type="match status" value="1"/>
</dbReference>
<dbReference type="InterPro" id="IPR053137">
    <property type="entry name" value="NLR-like"/>
</dbReference>
<dbReference type="Pfam" id="PF13424">
    <property type="entry name" value="TPR_12"/>
    <property type="match status" value="1"/>
</dbReference>
<dbReference type="Proteomes" id="UP000578531">
    <property type="component" value="Unassembled WGS sequence"/>
</dbReference>
<keyword evidence="3" id="KW-1185">Reference proteome</keyword>
<dbReference type="SUPFAM" id="SSF53167">
    <property type="entry name" value="Purine and uridine phosphorylases"/>
    <property type="match status" value="1"/>
</dbReference>
<dbReference type="GeneID" id="59284839"/>
<dbReference type="PANTHER" id="PTHR46082:SF11">
    <property type="entry name" value="AAA+ ATPASE DOMAIN-CONTAINING PROTEIN-RELATED"/>
    <property type="match status" value="1"/>
</dbReference>
<dbReference type="InterPro" id="IPR000845">
    <property type="entry name" value="Nucleoside_phosphorylase_d"/>
</dbReference>
<comment type="caution">
    <text evidence="2">The sequence shown here is derived from an EMBL/GenBank/DDBJ whole genome shotgun (WGS) entry which is preliminary data.</text>
</comment>
<evidence type="ECO:0000313" key="2">
    <source>
        <dbReference type="EMBL" id="KAF6238664.1"/>
    </source>
</evidence>
<dbReference type="Pfam" id="PF13374">
    <property type="entry name" value="TPR_10"/>
    <property type="match status" value="1"/>
</dbReference>
<reference evidence="2 3" key="1">
    <citation type="journal article" date="2020" name="Genomics">
        <title>Complete, high-quality genomes from long-read metagenomic sequencing of two wolf lichen thalli reveals enigmatic genome architecture.</title>
        <authorList>
            <person name="McKenzie S.K."/>
            <person name="Walston R.F."/>
            <person name="Allen J.L."/>
        </authorList>
    </citation>
    <scope>NUCLEOTIDE SEQUENCE [LARGE SCALE GENOMIC DNA]</scope>
    <source>
        <strain evidence="2">WasteWater2</strain>
    </source>
</reference>
<organism evidence="2 3">
    <name type="scientific">Letharia columbiana</name>
    <dbReference type="NCBI Taxonomy" id="112416"/>
    <lineage>
        <taxon>Eukaryota</taxon>
        <taxon>Fungi</taxon>
        <taxon>Dikarya</taxon>
        <taxon>Ascomycota</taxon>
        <taxon>Pezizomycotina</taxon>
        <taxon>Lecanoromycetes</taxon>
        <taxon>OSLEUM clade</taxon>
        <taxon>Lecanoromycetidae</taxon>
        <taxon>Lecanorales</taxon>
        <taxon>Lecanorineae</taxon>
        <taxon>Parmeliaceae</taxon>
        <taxon>Letharia</taxon>
    </lineage>
</organism>
<dbReference type="InterPro" id="IPR011990">
    <property type="entry name" value="TPR-like_helical_dom_sf"/>
</dbReference>
<accession>A0A8H6L7M6</accession>
<dbReference type="Gene3D" id="3.40.50.300">
    <property type="entry name" value="P-loop containing nucleotide triphosphate hydrolases"/>
    <property type="match status" value="1"/>
</dbReference>
<dbReference type="Pfam" id="PF01048">
    <property type="entry name" value="PNP_UDP_1"/>
    <property type="match status" value="1"/>
</dbReference>
<dbReference type="EMBL" id="JACCJC010000008">
    <property type="protein sequence ID" value="KAF6238664.1"/>
    <property type="molecule type" value="Genomic_DNA"/>
</dbReference>
<name>A0A8H6L7M6_9LECA</name>
<dbReference type="AlphaFoldDB" id="A0A8H6L7M6"/>
<dbReference type="PANTHER" id="PTHR46082">
    <property type="entry name" value="ATP/GTP-BINDING PROTEIN-RELATED"/>
    <property type="match status" value="1"/>
</dbReference>
<dbReference type="SUPFAM" id="SSF48452">
    <property type="entry name" value="TPR-like"/>
    <property type="match status" value="2"/>
</dbReference>
<protein>
    <recommendedName>
        <fullName evidence="1">Nucleoside phosphorylase domain-containing protein</fullName>
    </recommendedName>
</protein>
<gene>
    <name evidence="2" type="ORF">HO173_003170</name>
</gene>
<evidence type="ECO:0000313" key="3">
    <source>
        <dbReference type="Proteomes" id="UP000578531"/>
    </source>
</evidence>
<dbReference type="Gene3D" id="1.25.40.10">
    <property type="entry name" value="Tetratricopeptide repeat domain"/>
    <property type="match status" value="1"/>
</dbReference>
<dbReference type="GO" id="GO:0009116">
    <property type="term" value="P:nucleoside metabolic process"/>
    <property type="evidence" value="ECO:0007669"/>
    <property type="project" value="InterPro"/>
</dbReference>
<dbReference type="InterPro" id="IPR027417">
    <property type="entry name" value="P-loop_NTPase"/>
</dbReference>
<sequence length="939" mass="105087">MKHEDYTVGWICALPTELAAAVAMLDERHDPLPQDSHDTNNYALGRVEEQNVAIACLPSGVTGNTSAAIVASHIRSTFPSIIFGLMVGVGGGAPSVENDIRLGDVVISKPAETSGGVIQYDFGKTVQEGRFVRTGSLNRPPDVLLNAVSSLQARYMMEEAELPRHLSQMLSKYPKLQKTSAYQGAQQDHLFEADYDHRAGQATCANCETDRLITRSDREDEIPTIHYGLIASGNQVMRDGATRERLRKELNVLCFEMEAAGLMDNFPCLVIRGICDYADTHKNKRWQPYAAAVAAAYAKELLCCIPGKPVSHTQVATAIATKMVEPLFSVPFQRDYNFIDRKDIFSQIEEQLQMHHCVSLCGMGGIGYRFFPLNKLLQTLTEGARKSQIAIEYAYRFRQSHPQSHVFWVYATSSATFVHAYYHIARRLQLPACDDPNTDVCELVFEWLNEEDSHWLMIVDNADNADLLFSSAESDIPLATVTQTQKPLIEYLPAILHSQKSLLVTTRSRPVGQDLADGESCVEVPPLSSQEAKALLRLKLKGSASSFDVSSTERLLDILGSIPLAITQAAAFINRNRMTIQSYLAALEKDKQNLADYLSQELQDPRRPRGFPNSVFRTWKLSFDQILAQEPQTAKLLSLMAMLDSQRIPEKLLRWPAERDVDFRMAIGTLDGFALISQEIGGETYTIHPLVQASVHYWLEQRSEKADYAGQALQLLAEKFPNGEHEHKETCESMLAHAQAVLWHKCISEDDMRHRAALLYNVGWFNWRQGRYDSAYEAVSESYNTYQERAGDVATTTLSSLSLLALVLQDQGKYEAAEEMNRRALEGREKVLGVEHPDTLTSVDNLALVLQDQGKYEAAEEMNRRALEGREKVLGVEHPDTLTSVSNLASVLRGQGKYEAAEEMNRRALEGYEKVLGVEHPDTLTGVYNLAYLFHGQQR</sequence>
<dbReference type="InterPro" id="IPR035994">
    <property type="entry name" value="Nucleoside_phosphorylase_sf"/>
</dbReference>
<dbReference type="RefSeq" id="XP_037167963.1">
    <property type="nucleotide sequence ID" value="XM_037305098.1"/>
</dbReference>
<evidence type="ECO:0000259" key="1">
    <source>
        <dbReference type="Pfam" id="PF01048"/>
    </source>
</evidence>
<dbReference type="OrthoDB" id="427518at2759"/>